<dbReference type="SUPFAM" id="SSF54897">
    <property type="entry name" value="Protease propeptides/inhibitors"/>
    <property type="match status" value="1"/>
</dbReference>
<dbReference type="InterPro" id="IPR050819">
    <property type="entry name" value="Tripeptidyl-peptidase_I"/>
</dbReference>
<evidence type="ECO:0000256" key="6">
    <source>
        <dbReference type="ARBA" id="ARBA00022837"/>
    </source>
</evidence>
<dbReference type="PANTHER" id="PTHR14218:SF15">
    <property type="entry name" value="TRIPEPTIDYL-PEPTIDASE 1"/>
    <property type="match status" value="1"/>
</dbReference>
<feature type="domain" description="Peptidase S53" evidence="9">
    <location>
        <begin position="242"/>
        <end position="617"/>
    </location>
</feature>
<keyword evidence="6" id="KW-0106">Calcium</keyword>
<accession>A0A561ESS9</accession>
<dbReference type="GO" id="GO:0006508">
    <property type="term" value="P:proteolysis"/>
    <property type="evidence" value="ECO:0007669"/>
    <property type="project" value="UniProtKB-KW"/>
</dbReference>
<dbReference type="GO" id="GO:0046872">
    <property type="term" value="F:metal ion binding"/>
    <property type="evidence" value="ECO:0007669"/>
    <property type="project" value="UniProtKB-KW"/>
</dbReference>
<evidence type="ECO:0000259" key="9">
    <source>
        <dbReference type="PROSITE" id="PS51695"/>
    </source>
</evidence>
<keyword evidence="11" id="KW-1185">Reference proteome</keyword>
<dbReference type="Pfam" id="PF09286">
    <property type="entry name" value="Pro-kuma_activ"/>
    <property type="match status" value="1"/>
</dbReference>
<dbReference type="InterPro" id="IPR000209">
    <property type="entry name" value="Peptidase_S8/S53_dom"/>
</dbReference>
<comment type="caution">
    <text evidence="10">The sequence shown here is derived from an EMBL/GenBank/DDBJ whole genome shotgun (WGS) entry which is preliminary data.</text>
</comment>
<dbReference type="Gene3D" id="3.40.50.200">
    <property type="entry name" value="Peptidase S8/S53 domain"/>
    <property type="match status" value="1"/>
</dbReference>
<keyword evidence="4" id="KW-0378">Hydrolase</keyword>
<keyword evidence="5" id="KW-0720">Serine protease</keyword>
<dbReference type="CDD" id="cd04056">
    <property type="entry name" value="Peptidases_S53"/>
    <property type="match status" value="1"/>
</dbReference>
<dbReference type="Pfam" id="PF00082">
    <property type="entry name" value="Peptidase_S8"/>
    <property type="match status" value="1"/>
</dbReference>
<dbReference type="InterPro" id="IPR030400">
    <property type="entry name" value="Sedolisin_dom"/>
</dbReference>
<dbReference type="InterPro" id="IPR015366">
    <property type="entry name" value="S53_propep"/>
</dbReference>
<evidence type="ECO:0000256" key="7">
    <source>
        <dbReference type="ARBA" id="ARBA00023145"/>
    </source>
</evidence>
<dbReference type="PANTHER" id="PTHR14218">
    <property type="entry name" value="PROTEASE S8 TRIPEPTIDYL PEPTIDASE I CLN2"/>
    <property type="match status" value="1"/>
</dbReference>
<sequence length="998" mass="100997">MQLLGRAAALVAVTAAVVAGAGLPTAVTAQAETLAPQRIGPAPTAPAGAVRTAAPSGDTRLDLTVTLQPRDPGELQSFIAAVSDPGSPQYRHYLGTGQFGSRFGADPATAESVRKALRDKGLRPGEIGANGLTIPVSATVAEAEKAFDTHLVGYRLPDGSTGFSNTEAPAVRGDLAKAVAAVVGLDTTVRLQPRSVRKKTVPLLNSMARNGDRPQNIGASPKLCPGWVSTMVDAGYTDGTDYYSSGALATAYDLNGLADGASGSTVAILSLENYDSRAVANYQSCNGTRTSVANIRVSGTDGPPDVDNGEGGETALDVETVAGLAPGASILVYQGENSGTGVLGTYQRIVDDNRAQVLSVSWGRCEAERTDSRLQALNLTLQQAAAQGQSVVVASGDSGSTGCYPSDVAGHDALLSVDDPASQPYATGIGGTSHSGLGKFPGPVEVWNDGYGAGGGGVSTGWKLSDTLFPWNATHAPGYSNACGAAAGQTCRQVPDVSALSDPYHGYLVFTHVDEENVTHGAVIGGTSAAAPLWAALIADANTSLGCAANGPVGYLNPALHRLAGNTSVFTDVTVGDNNLTISGNTGGKYQAAAGYDLATGLGAPKGRGVIDALCQGLPEQPAGTYNPVQPDRLLDTRPGGVGSTGAKVAGRATKSLPVAGRGGVPASGVTAVVLNVTVTRTEGAGFLTAWPSGKAQPTSSNLNWVAGSDVPNLVTVPVGGDGKVNLFNGSAAPTDLVVDVFGYYKADTTGSTLTPAGPARLLDTRDGTGAAKAQVGSRQTLDLRIAGVSGLPASGITAVVLNTTVTGGRSGGYLTAWPSDKPQPASSNLNWVANQTVPNLVIVPVSADGRVRFFNGSPAPVDIVADVFGYFTKSASGGRFHNAGPKRLMDTRSGLGAPAPAALANGQVVHLALDRGVLAGATSVVLNVTVTGTTAPGYLNAWPGYTTRPGSSNLNWSGGQTIANLVTVPVRNGAVDLAVSSPGTAHVVVDLFGYYSR</sequence>
<keyword evidence="8" id="KW-0732">Signal</keyword>
<name>A0A561ESS9_9ACTN</name>
<feature type="signal peptide" evidence="8">
    <location>
        <begin position="1"/>
        <end position="31"/>
    </location>
</feature>
<dbReference type="SMART" id="SM00944">
    <property type="entry name" value="Pro-kuma_activ"/>
    <property type="match status" value="1"/>
</dbReference>
<gene>
    <name evidence="10" type="ORF">FB465_3754</name>
</gene>
<dbReference type="RefSeq" id="WP_145792021.1">
    <property type="nucleotide sequence ID" value="NZ_BAAABR010000009.1"/>
</dbReference>
<evidence type="ECO:0000256" key="1">
    <source>
        <dbReference type="ARBA" id="ARBA00001913"/>
    </source>
</evidence>
<evidence type="ECO:0000313" key="10">
    <source>
        <dbReference type="EMBL" id="TWE18666.1"/>
    </source>
</evidence>
<dbReference type="InterPro" id="IPR036852">
    <property type="entry name" value="Peptidase_S8/S53_dom_sf"/>
</dbReference>
<keyword evidence="2" id="KW-0645">Protease</keyword>
<dbReference type="InterPro" id="IPR023828">
    <property type="entry name" value="Peptidase_S8_Ser-AS"/>
</dbReference>
<evidence type="ECO:0000256" key="2">
    <source>
        <dbReference type="ARBA" id="ARBA00022670"/>
    </source>
</evidence>
<proteinExistence type="predicted"/>
<dbReference type="CDD" id="cd11377">
    <property type="entry name" value="Pro-peptidase_S53"/>
    <property type="match status" value="1"/>
</dbReference>
<evidence type="ECO:0000256" key="5">
    <source>
        <dbReference type="ARBA" id="ARBA00022825"/>
    </source>
</evidence>
<dbReference type="PROSITE" id="PS51695">
    <property type="entry name" value="SEDOLISIN"/>
    <property type="match status" value="1"/>
</dbReference>
<organism evidence="10 11">
    <name type="scientific">Kitasatospora atroaurantiaca</name>
    <dbReference type="NCBI Taxonomy" id="285545"/>
    <lineage>
        <taxon>Bacteria</taxon>
        <taxon>Bacillati</taxon>
        <taxon>Actinomycetota</taxon>
        <taxon>Actinomycetes</taxon>
        <taxon>Kitasatosporales</taxon>
        <taxon>Streptomycetaceae</taxon>
        <taxon>Kitasatospora</taxon>
    </lineage>
</organism>
<dbReference type="AlphaFoldDB" id="A0A561ESS9"/>
<dbReference type="GO" id="GO:0008240">
    <property type="term" value="F:tripeptidyl-peptidase activity"/>
    <property type="evidence" value="ECO:0007669"/>
    <property type="project" value="TreeGrafter"/>
</dbReference>
<dbReference type="SUPFAM" id="SSF52743">
    <property type="entry name" value="Subtilisin-like"/>
    <property type="match status" value="1"/>
</dbReference>
<protein>
    <submittedName>
        <fullName evidence="10">Pro-kumamolisin-like protein</fullName>
    </submittedName>
</protein>
<dbReference type="GO" id="GO:0004252">
    <property type="term" value="F:serine-type endopeptidase activity"/>
    <property type="evidence" value="ECO:0007669"/>
    <property type="project" value="InterPro"/>
</dbReference>
<evidence type="ECO:0000256" key="8">
    <source>
        <dbReference type="SAM" id="SignalP"/>
    </source>
</evidence>
<evidence type="ECO:0000256" key="4">
    <source>
        <dbReference type="ARBA" id="ARBA00022801"/>
    </source>
</evidence>
<dbReference type="OrthoDB" id="3480681at2"/>
<reference evidence="10 11" key="1">
    <citation type="submission" date="2019-06" db="EMBL/GenBank/DDBJ databases">
        <title>Sequencing the genomes of 1000 actinobacteria strains.</title>
        <authorList>
            <person name="Klenk H.-P."/>
        </authorList>
    </citation>
    <scope>NUCLEOTIDE SEQUENCE [LARGE SCALE GENOMIC DNA]</scope>
    <source>
        <strain evidence="10 11">DSM 41649</strain>
    </source>
</reference>
<dbReference type="Proteomes" id="UP000318416">
    <property type="component" value="Unassembled WGS sequence"/>
</dbReference>
<dbReference type="PROSITE" id="PS00138">
    <property type="entry name" value="SUBTILASE_SER"/>
    <property type="match status" value="1"/>
</dbReference>
<evidence type="ECO:0000313" key="11">
    <source>
        <dbReference type="Proteomes" id="UP000318416"/>
    </source>
</evidence>
<keyword evidence="7" id="KW-0865">Zymogen</keyword>
<keyword evidence="3" id="KW-0479">Metal-binding</keyword>
<dbReference type="EMBL" id="VIVR01000001">
    <property type="protein sequence ID" value="TWE18666.1"/>
    <property type="molecule type" value="Genomic_DNA"/>
</dbReference>
<comment type="cofactor">
    <cofactor evidence="1">
        <name>Ca(2+)</name>
        <dbReference type="ChEBI" id="CHEBI:29108"/>
    </cofactor>
</comment>
<evidence type="ECO:0000256" key="3">
    <source>
        <dbReference type="ARBA" id="ARBA00022723"/>
    </source>
</evidence>
<feature type="chain" id="PRO_5022033018" evidence="8">
    <location>
        <begin position="32"/>
        <end position="998"/>
    </location>
</feature>